<evidence type="ECO:0000313" key="2">
    <source>
        <dbReference type="Proteomes" id="UP000184232"/>
    </source>
</evidence>
<protein>
    <submittedName>
        <fullName evidence="1">RHS repeat-associated core domain-containing protein</fullName>
    </submittedName>
</protein>
<dbReference type="InterPro" id="IPR022385">
    <property type="entry name" value="Rhs_assc_core"/>
</dbReference>
<accession>A0A1M6BBU3</accession>
<dbReference type="Proteomes" id="UP000184232">
    <property type="component" value="Unassembled WGS sequence"/>
</dbReference>
<name>A0A1M6BBU3_9FLAO</name>
<dbReference type="AlphaFoldDB" id="A0A1M6BBU3"/>
<dbReference type="RefSeq" id="WP_262489051.1">
    <property type="nucleotide sequence ID" value="NZ_FQZH01000001.1"/>
</dbReference>
<keyword evidence="2" id="KW-1185">Reference proteome</keyword>
<dbReference type="EMBL" id="FQZH01000001">
    <property type="protein sequence ID" value="SHI46221.1"/>
    <property type="molecule type" value="Genomic_DNA"/>
</dbReference>
<gene>
    <name evidence="1" type="ORF">SAMN05444337_0057</name>
</gene>
<dbReference type="NCBIfam" id="TIGR03696">
    <property type="entry name" value="Rhs_assc_core"/>
    <property type="match status" value="1"/>
</dbReference>
<organism evidence="1 2">
    <name type="scientific">Flavobacterium haoranii</name>
    <dbReference type="NCBI Taxonomy" id="683124"/>
    <lineage>
        <taxon>Bacteria</taxon>
        <taxon>Pseudomonadati</taxon>
        <taxon>Bacteroidota</taxon>
        <taxon>Flavobacteriia</taxon>
        <taxon>Flavobacteriales</taxon>
        <taxon>Flavobacteriaceae</taxon>
        <taxon>Flavobacterium</taxon>
    </lineage>
</organism>
<evidence type="ECO:0000313" key="1">
    <source>
        <dbReference type="EMBL" id="SHI46221.1"/>
    </source>
</evidence>
<reference evidence="1 2" key="1">
    <citation type="submission" date="2016-11" db="EMBL/GenBank/DDBJ databases">
        <authorList>
            <person name="Jaros S."/>
            <person name="Januszkiewicz K."/>
            <person name="Wedrychowicz H."/>
        </authorList>
    </citation>
    <scope>NUCLEOTIDE SEQUENCE [LARGE SCALE GENOMIC DNA]</scope>
    <source>
        <strain evidence="1 2">DSM 22807</strain>
    </source>
</reference>
<sequence>MYTTFLYTYFVANDYRSFGMLVPNPDRPSIDYRYGFQGQEKDDEIKGEGNSLNYTFRMHDPRVGRFFAPDPLEKDYPWNSPYAFSENRVIDGIDLEGREFYYTSDGKLLGKHGSSNEIKIVRQDFVNQLNKMKVNIERILKTPPNVNTIRIFNNMSTPAYENNQLNQDKQLSLWAKKNRNSTNEKAMSLFTKQIENPNGKGKMEVFTLGTTAEGPKYVPGNSAVVDPEKSIGIKGWKRSTTIHTHPWGGPLNFSNELSGFASGGDLQWSLSNNIDLYLVPPSGEEMGKFSVEKYRKLVRQNLESQYPEYKNFTDSEIFDGTSSLGDPYFNKSEAKSSMEKVKIN</sequence>
<proteinExistence type="predicted"/>
<dbReference type="Gene3D" id="2.180.10.10">
    <property type="entry name" value="RHS repeat-associated core"/>
    <property type="match status" value="1"/>
</dbReference>
<dbReference type="STRING" id="683124.SAMN05444337_0057"/>